<feature type="transmembrane region" description="Helical" evidence="2">
    <location>
        <begin position="120"/>
        <end position="142"/>
    </location>
</feature>
<sequence>MGHVFSCLKNDIDCDYKKKAFEMTKAKDVGTVPAGPYMFNGQLYHVQPDECNSHGGTWSEEEAGCHVVVNEALCNAYKGHWDNEVCTVDFDQFQQGVTAASTHKLAAREVNVEHYDIANNLIICALFMAALLIFVIIGTIFFTRRILVKSLKIRDAESQPRPDSASSSKSAEGENGVSCK</sequence>
<proteinExistence type="predicted"/>
<evidence type="ECO:0000313" key="3">
    <source>
        <dbReference type="EMBL" id="PVI05612.1"/>
    </source>
</evidence>
<accession>A0A2V1E654</accession>
<gene>
    <name evidence="3" type="ORF">DM02DRAFT_610596</name>
</gene>
<organism evidence="3 4">
    <name type="scientific">Periconia macrospinosa</name>
    <dbReference type="NCBI Taxonomy" id="97972"/>
    <lineage>
        <taxon>Eukaryota</taxon>
        <taxon>Fungi</taxon>
        <taxon>Dikarya</taxon>
        <taxon>Ascomycota</taxon>
        <taxon>Pezizomycotina</taxon>
        <taxon>Dothideomycetes</taxon>
        <taxon>Pleosporomycetidae</taxon>
        <taxon>Pleosporales</taxon>
        <taxon>Massarineae</taxon>
        <taxon>Periconiaceae</taxon>
        <taxon>Periconia</taxon>
    </lineage>
</organism>
<protein>
    <submittedName>
        <fullName evidence="3">Uncharacterized protein</fullName>
    </submittedName>
</protein>
<feature type="region of interest" description="Disordered" evidence="1">
    <location>
        <begin position="155"/>
        <end position="180"/>
    </location>
</feature>
<evidence type="ECO:0000256" key="1">
    <source>
        <dbReference type="SAM" id="MobiDB-lite"/>
    </source>
</evidence>
<keyword evidence="2" id="KW-1133">Transmembrane helix</keyword>
<dbReference type="Proteomes" id="UP000244855">
    <property type="component" value="Unassembled WGS sequence"/>
</dbReference>
<evidence type="ECO:0000313" key="4">
    <source>
        <dbReference type="Proteomes" id="UP000244855"/>
    </source>
</evidence>
<name>A0A2V1E654_9PLEO</name>
<keyword evidence="4" id="KW-1185">Reference proteome</keyword>
<reference evidence="3 4" key="1">
    <citation type="journal article" date="2018" name="Sci. Rep.">
        <title>Comparative genomics provides insights into the lifestyle and reveals functional heterogeneity of dark septate endophytic fungi.</title>
        <authorList>
            <person name="Knapp D.G."/>
            <person name="Nemeth J.B."/>
            <person name="Barry K."/>
            <person name="Hainaut M."/>
            <person name="Henrissat B."/>
            <person name="Johnson J."/>
            <person name="Kuo A."/>
            <person name="Lim J.H.P."/>
            <person name="Lipzen A."/>
            <person name="Nolan M."/>
            <person name="Ohm R.A."/>
            <person name="Tamas L."/>
            <person name="Grigoriev I.V."/>
            <person name="Spatafora J.W."/>
            <person name="Nagy L.G."/>
            <person name="Kovacs G.M."/>
        </authorList>
    </citation>
    <scope>NUCLEOTIDE SEQUENCE [LARGE SCALE GENOMIC DNA]</scope>
    <source>
        <strain evidence="3 4">DSE2036</strain>
    </source>
</reference>
<dbReference type="AlphaFoldDB" id="A0A2V1E654"/>
<evidence type="ECO:0000256" key="2">
    <source>
        <dbReference type="SAM" id="Phobius"/>
    </source>
</evidence>
<keyword evidence="2" id="KW-0472">Membrane</keyword>
<keyword evidence="2" id="KW-0812">Transmembrane</keyword>
<dbReference type="EMBL" id="KZ805313">
    <property type="protein sequence ID" value="PVI05612.1"/>
    <property type="molecule type" value="Genomic_DNA"/>
</dbReference>